<dbReference type="InParanoid" id="A0A1Y1YHJ7"/>
<accession>A0A1Y1YHJ7</accession>
<dbReference type="Proteomes" id="UP000193498">
    <property type="component" value="Unassembled WGS sequence"/>
</dbReference>
<feature type="chain" id="PRO_5012530820" evidence="1">
    <location>
        <begin position="25"/>
        <end position="368"/>
    </location>
</feature>
<dbReference type="AlphaFoldDB" id="A0A1Y1YHJ7"/>
<protein>
    <submittedName>
        <fullName evidence="2">Uncharacterized protein</fullName>
    </submittedName>
</protein>
<proteinExistence type="predicted"/>
<dbReference type="Gene3D" id="3.40.390.10">
    <property type="entry name" value="Collagenase (Catalytic Domain)"/>
    <property type="match status" value="1"/>
</dbReference>
<evidence type="ECO:0000313" key="2">
    <source>
        <dbReference type="EMBL" id="ORX97482.1"/>
    </source>
</evidence>
<dbReference type="InterPro" id="IPR024079">
    <property type="entry name" value="MetalloPept_cat_dom_sf"/>
</dbReference>
<dbReference type="InterPro" id="IPR037140">
    <property type="entry name" value="VHL_beta_dom_sf"/>
</dbReference>
<keyword evidence="1" id="KW-0732">Signal</keyword>
<keyword evidence="3" id="KW-1185">Reference proteome</keyword>
<organism evidence="2 3">
    <name type="scientific">Basidiobolus meristosporus CBS 931.73</name>
    <dbReference type="NCBI Taxonomy" id="1314790"/>
    <lineage>
        <taxon>Eukaryota</taxon>
        <taxon>Fungi</taxon>
        <taxon>Fungi incertae sedis</taxon>
        <taxon>Zoopagomycota</taxon>
        <taxon>Entomophthoromycotina</taxon>
        <taxon>Basidiobolomycetes</taxon>
        <taxon>Basidiobolales</taxon>
        <taxon>Basidiobolaceae</taxon>
        <taxon>Basidiobolus</taxon>
    </lineage>
</organism>
<comment type="caution">
    <text evidence="2">The sequence shown here is derived from an EMBL/GenBank/DDBJ whole genome shotgun (WGS) entry which is preliminary data.</text>
</comment>
<dbReference type="EMBL" id="MCFE01000132">
    <property type="protein sequence ID" value="ORX97482.1"/>
    <property type="molecule type" value="Genomic_DNA"/>
</dbReference>
<dbReference type="Gene3D" id="2.60.40.780">
    <property type="entry name" value="von Hippel-Lindau disease tumour suppressor, beta domain"/>
    <property type="match status" value="1"/>
</dbReference>
<sequence>MLFSRLENQLTTLIFLLSLEYSYAFPPTSDYVQLNVSGWKVYKHRTVKDDTIPVLRYKLEQYMRIGIPWYQEGHAKQVPIWIDPDHHDCRTCGKWYKPEKNARHGYLAQNGLNPDKAGAVILTSEALSYDRCNYNQPFLLLHELAHAYMGLNPHVQKQVAIYFQNWSKRWGRNAYFQNAQRRAMMIWNNCFPPACETVENRYGNERAYALTNQNEFFGVMSETFFGISDFLPSNGWKLHQLDPQIYDFIKSMWKLPSDWKGPRSIAPGPEQNTVNWRVINNCKHHVKVHRINEQGVELKQATCTLDRHQACEMATFDGQLFVFRDENNQVYDGVRVPHLNSRTMACFDQPDLHIGKHHECKGFVLFGR</sequence>
<evidence type="ECO:0000313" key="3">
    <source>
        <dbReference type="Proteomes" id="UP000193498"/>
    </source>
</evidence>
<reference evidence="2 3" key="1">
    <citation type="submission" date="2016-07" db="EMBL/GenBank/DDBJ databases">
        <title>Pervasive Adenine N6-methylation of Active Genes in Fungi.</title>
        <authorList>
            <consortium name="DOE Joint Genome Institute"/>
            <person name="Mondo S.J."/>
            <person name="Dannebaum R.O."/>
            <person name="Kuo R.C."/>
            <person name="Labutti K."/>
            <person name="Haridas S."/>
            <person name="Kuo A."/>
            <person name="Salamov A."/>
            <person name="Ahrendt S.R."/>
            <person name="Lipzen A."/>
            <person name="Sullivan W."/>
            <person name="Andreopoulos W.B."/>
            <person name="Clum A."/>
            <person name="Lindquist E."/>
            <person name="Daum C."/>
            <person name="Ramamoorthy G.K."/>
            <person name="Gryganskyi A."/>
            <person name="Culley D."/>
            <person name="Magnuson J.K."/>
            <person name="James T.Y."/>
            <person name="O'Malley M.A."/>
            <person name="Stajich J.E."/>
            <person name="Spatafora J.W."/>
            <person name="Visel A."/>
            <person name="Grigoriev I.V."/>
        </authorList>
    </citation>
    <scope>NUCLEOTIDE SEQUENCE [LARGE SCALE GENOMIC DNA]</scope>
    <source>
        <strain evidence="2 3">CBS 931.73</strain>
    </source>
</reference>
<dbReference type="SUPFAM" id="SSF55486">
    <property type="entry name" value="Metalloproteases ('zincins'), catalytic domain"/>
    <property type="match status" value="1"/>
</dbReference>
<dbReference type="GO" id="GO:0008237">
    <property type="term" value="F:metallopeptidase activity"/>
    <property type="evidence" value="ECO:0007669"/>
    <property type="project" value="InterPro"/>
</dbReference>
<gene>
    <name evidence="2" type="ORF">K493DRAFT_300422</name>
</gene>
<evidence type="ECO:0000256" key="1">
    <source>
        <dbReference type="SAM" id="SignalP"/>
    </source>
</evidence>
<feature type="signal peptide" evidence="1">
    <location>
        <begin position="1"/>
        <end position="24"/>
    </location>
</feature>
<name>A0A1Y1YHJ7_9FUNG</name>